<reference evidence="2 3" key="1">
    <citation type="submission" date="2020-04" db="EMBL/GenBank/DDBJ databases">
        <title>MicrobeNet Type strains.</title>
        <authorList>
            <person name="Nicholson A.C."/>
        </authorList>
    </citation>
    <scope>NUCLEOTIDE SEQUENCE [LARGE SCALE GENOMIC DNA]</scope>
    <source>
        <strain evidence="2 3">ATCC BAA-330</strain>
    </source>
</reference>
<protein>
    <submittedName>
        <fullName evidence="2">Uncharacterized protein</fullName>
    </submittedName>
</protein>
<dbReference type="EMBL" id="JABARZ010000004">
    <property type="protein sequence ID" value="NMD55084.1"/>
    <property type="molecule type" value="Genomic_DNA"/>
</dbReference>
<dbReference type="RefSeq" id="WP_191834071.1">
    <property type="nucleotide sequence ID" value="NZ_JABARZ010000004.1"/>
</dbReference>
<feature type="compositionally biased region" description="Basic residues" evidence="1">
    <location>
        <begin position="8"/>
        <end position="24"/>
    </location>
</feature>
<comment type="caution">
    <text evidence="2">The sequence shown here is derived from an EMBL/GenBank/DDBJ whole genome shotgun (WGS) entry which is preliminary data.</text>
</comment>
<proteinExistence type="predicted"/>
<accession>A0ABX1LBF2</accession>
<sequence length="94" mass="10389">MGRVKSDGHKRKVLRGGLKGRHKRLPAVPAKAGYVVVRLQDGTTAHARRSRDGSFIVVEPEEKPSSSDLSESSYRELMAVLEMEDTGRSRRGSL</sequence>
<evidence type="ECO:0000313" key="2">
    <source>
        <dbReference type="EMBL" id="NMD55084.1"/>
    </source>
</evidence>
<evidence type="ECO:0000256" key="1">
    <source>
        <dbReference type="SAM" id="MobiDB-lite"/>
    </source>
</evidence>
<name>A0ABX1LBF2_9ACTN</name>
<evidence type="ECO:0000313" key="3">
    <source>
        <dbReference type="Proteomes" id="UP000556611"/>
    </source>
</evidence>
<organism evidence="2 3">
    <name type="scientific">Tsukamurella columbiensis</name>
    <dbReference type="NCBI Taxonomy" id="128509"/>
    <lineage>
        <taxon>Bacteria</taxon>
        <taxon>Bacillati</taxon>
        <taxon>Actinomycetota</taxon>
        <taxon>Actinomycetes</taxon>
        <taxon>Mycobacteriales</taxon>
        <taxon>Tsukamurellaceae</taxon>
        <taxon>Tsukamurella</taxon>
    </lineage>
</organism>
<feature type="region of interest" description="Disordered" evidence="1">
    <location>
        <begin position="1"/>
        <end position="24"/>
    </location>
</feature>
<dbReference type="Proteomes" id="UP000556611">
    <property type="component" value="Unassembled WGS sequence"/>
</dbReference>
<gene>
    <name evidence="2" type="ORF">HHU10_05550</name>
</gene>
<keyword evidence="3" id="KW-1185">Reference proteome</keyword>